<dbReference type="GO" id="GO:0006555">
    <property type="term" value="P:methionine metabolic process"/>
    <property type="evidence" value="ECO:0007669"/>
    <property type="project" value="InterPro"/>
</dbReference>
<protein>
    <recommendedName>
        <fullName evidence="6">Methylenetetrahydrofolate reductase</fullName>
    </recommendedName>
</protein>
<evidence type="ECO:0000313" key="7">
    <source>
        <dbReference type="EMBL" id="AJE48684.1"/>
    </source>
</evidence>
<evidence type="ECO:0000256" key="5">
    <source>
        <dbReference type="ARBA" id="ARBA00023002"/>
    </source>
</evidence>
<evidence type="ECO:0000256" key="2">
    <source>
        <dbReference type="ARBA" id="ARBA00004777"/>
    </source>
</evidence>
<dbReference type="Pfam" id="PF02219">
    <property type="entry name" value="MTHFR"/>
    <property type="match status" value="1"/>
</dbReference>
<reference evidence="7 8" key="1">
    <citation type="journal article" date="2014" name="Int. J. Syst. Evol. Microbiol.">
        <title>Celeribacter indicus sp. nov., a polycyclic aromatic hydrocarbon-degrading bacterium from deep-sea sediment and reclassification of Huaishuia halophila as Celeribacter halophilus comb. nov.</title>
        <authorList>
            <person name="Lai Q."/>
            <person name="Cao J."/>
            <person name="Yuan J."/>
            <person name="Li F."/>
            <person name="Shao Z."/>
        </authorList>
    </citation>
    <scope>NUCLEOTIDE SEQUENCE [LARGE SCALE GENOMIC DNA]</scope>
    <source>
        <strain evidence="7">P73</strain>
    </source>
</reference>
<evidence type="ECO:0000256" key="1">
    <source>
        <dbReference type="ARBA" id="ARBA00001974"/>
    </source>
</evidence>
<accession>A0A0B5E0C9</accession>
<organism evidence="7 8">
    <name type="scientific">Celeribacter indicus</name>
    <dbReference type="NCBI Taxonomy" id="1208324"/>
    <lineage>
        <taxon>Bacteria</taxon>
        <taxon>Pseudomonadati</taxon>
        <taxon>Pseudomonadota</taxon>
        <taxon>Alphaproteobacteria</taxon>
        <taxon>Rhodobacterales</taxon>
        <taxon>Roseobacteraceae</taxon>
        <taxon>Celeribacter</taxon>
    </lineage>
</organism>
<keyword evidence="3 6" id="KW-0285">Flavoprotein</keyword>
<name>A0A0B5E0C9_9RHOB</name>
<dbReference type="UniPathway" id="UPA00193"/>
<dbReference type="Gene3D" id="3.20.20.220">
    <property type="match status" value="1"/>
</dbReference>
<keyword evidence="8" id="KW-1185">Reference proteome</keyword>
<keyword evidence="4 6" id="KW-0274">FAD</keyword>
<dbReference type="EMBL" id="CP004393">
    <property type="protein sequence ID" value="AJE48684.1"/>
    <property type="molecule type" value="Genomic_DNA"/>
</dbReference>
<comment type="cofactor">
    <cofactor evidence="1 6">
        <name>FAD</name>
        <dbReference type="ChEBI" id="CHEBI:57692"/>
    </cofactor>
</comment>
<comment type="similarity">
    <text evidence="6">Belongs to the methylenetetrahydrofolate reductase family.</text>
</comment>
<dbReference type="Proteomes" id="UP000031521">
    <property type="component" value="Chromosome"/>
</dbReference>
<dbReference type="OrthoDB" id="9812555at2"/>
<evidence type="ECO:0000256" key="3">
    <source>
        <dbReference type="ARBA" id="ARBA00022630"/>
    </source>
</evidence>
<comment type="pathway">
    <text evidence="2 6">One-carbon metabolism; tetrahydrofolate interconversion.</text>
</comment>
<dbReference type="InterPro" id="IPR029041">
    <property type="entry name" value="FAD-linked_oxidoreductase-like"/>
</dbReference>
<proteinExistence type="inferred from homology"/>
<evidence type="ECO:0000256" key="6">
    <source>
        <dbReference type="RuleBase" id="RU003862"/>
    </source>
</evidence>
<evidence type="ECO:0000256" key="4">
    <source>
        <dbReference type="ARBA" id="ARBA00022827"/>
    </source>
</evidence>
<dbReference type="STRING" id="1208324.P73_3969"/>
<dbReference type="HOGENOM" id="CLU_081788_0_0_5"/>
<evidence type="ECO:0000313" key="8">
    <source>
        <dbReference type="Proteomes" id="UP000031521"/>
    </source>
</evidence>
<gene>
    <name evidence="7" type="ORF">P73_3969</name>
</gene>
<dbReference type="RefSeq" id="WP_052453443.1">
    <property type="nucleotide sequence ID" value="NZ_CP004393.1"/>
</dbReference>
<dbReference type="GO" id="GO:0035999">
    <property type="term" value="P:tetrahydrofolate interconversion"/>
    <property type="evidence" value="ECO:0007669"/>
    <property type="project" value="UniProtKB-UniPathway"/>
</dbReference>
<dbReference type="InterPro" id="IPR003171">
    <property type="entry name" value="Mehydrof_redctse-like"/>
</dbReference>
<dbReference type="KEGG" id="cid:P73_3969"/>
<sequence length="285" mass="30953">MPEASLSVLPARLIDGDISLELPPDAVDKFRPDAKVLSPGAKVFLPHLEGKPPEQQVAAAKALIDMGYTPVVHLGARHFATEADFVRHLEAHSANGVTHALFLGGNPARYSGPFGQALDLLHHPSLHDSGIRRAFLGGYPEGHPDISEDRLDAALSAKIDRCHDIGLAPEVVTQFAFDGEVLAGFAWRMQARHPDVPVRLGLAGVTSLPKLIRYAIMCGVGPSLSVLKKSSGKLLGVLADKDPSDVANVIEQRITDHDGRVELHFFPFGGWQKTLDWLQRYRETP</sequence>
<keyword evidence="5 6" id="KW-0560">Oxidoreductase</keyword>
<dbReference type="AlphaFoldDB" id="A0A0B5E0C9"/>
<dbReference type="SUPFAM" id="SSF51730">
    <property type="entry name" value="FAD-linked oxidoreductase"/>
    <property type="match status" value="1"/>
</dbReference>
<dbReference type="GO" id="GO:0004489">
    <property type="term" value="F:methylenetetrahydrofolate reductase [NAD(P)H] activity"/>
    <property type="evidence" value="ECO:0007669"/>
    <property type="project" value="InterPro"/>
</dbReference>